<evidence type="ECO:0000256" key="1">
    <source>
        <dbReference type="ARBA" id="ARBA00004651"/>
    </source>
</evidence>
<evidence type="ECO:0000256" key="13">
    <source>
        <dbReference type="ARBA" id="ARBA00023286"/>
    </source>
</evidence>
<keyword evidence="21" id="KW-1185">Reference proteome</keyword>
<evidence type="ECO:0000313" key="21">
    <source>
        <dbReference type="Proteomes" id="UP000759131"/>
    </source>
</evidence>
<evidence type="ECO:0000256" key="6">
    <source>
        <dbReference type="ARBA" id="ARBA00022989"/>
    </source>
</evidence>
<evidence type="ECO:0000259" key="18">
    <source>
        <dbReference type="SMART" id="SM00079"/>
    </source>
</evidence>
<dbReference type="PRINTS" id="PR00177">
    <property type="entry name" value="NMDARECEPTOR"/>
</dbReference>
<feature type="binding site" evidence="16">
    <location>
        <position position="494"/>
    </location>
    <ligand>
        <name>L-glutamate</name>
        <dbReference type="ChEBI" id="CHEBI:29985"/>
    </ligand>
</feature>
<dbReference type="GO" id="GO:0038023">
    <property type="term" value="F:signaling receptor activity"/>
    <property type="evidence" value="ECO:0007669"/>
    <property type="project" value="InterPro"/>
</dbReference>
<keyword evidence="5 17" id="KW-0812">Transmembrane</keyword>
<dbReference type="InterPro" id="IPR019594">
    <property type="entry name" value="Glu/Gly-bd"/>
</dbReference>
<dbReference type="EMBL" id="OC865650">
    <property type="protein sequence ID" value="CAD7632498.1"/>
    <property type="molecule type" value="Genomic_DNA"/>
</dbReference>
<keyword evidence="12" id="KW-0628">Postsynaptic cell membrane</keyword>
<dbReference type="PANTHER" id="PTHR18966">
    <property type="entry name" value="IONOTROPIC GLUTAMATE RECEPTOR"/>
    <property type="match status" value="1"/>
</dbReference>
<keyword evidence="11" id="KW-0325">Glycoprotein</keyword>
<dbReference type="InterPro" id="IPR001320">
    <property type="entry name" value="Iontro_rcpt_C"/>
</dbReference>
<dbReference type="SMART" id="SM00079">
    <property type="entry name" value="PBPe"/>
    <property type="match status" value="1"/>
</dbReference>
<dbReference type="Gene3D" id="3.40.190.10">
    <property type="entry name" value="Periplasmic binding protein-like II"/>
    <property type="match status" value="1"/>
</dbReference>
<dbReference type="InterPro" id="IPR001828">
    <property type="entry name" value="ANF_lig-bd_rcpt"/>
</dbReference>
<dbReference type="OrthoDB" id="6506651at2759"/>
<keyword evidence="7" id="KW-0770">Synapse</keyword>
<dbReference type="EMBL" id="CAJPIZ010011075">
    <property type="protein sequence ID" value="CAG2112928.1"/>
    <property type="molecule type" value="Genomic_DNA"/>
</dbReference>
<evidence type="ECO:0000259" key="19">
    <source>
        <dbReference type="SMART" id="SM00918"/>
    </source>
</evidence>
<dbReference type="InterPro" id="IPR001508">
    <property type="entry name" value="Iono_Glu_rcpt_met"/>
</dbReference>
<evidence type="ECO:0000256" key="9">
    <source>
        <dbReference type="ARBA" id="ARBA00023136"/>
    </source>
</evidence>
<keyword evidence="6 17" id="KW-1133">Transmembrane helix</keyword>
<organism evidence="20">
    <name type="scientific">Medioppia subpectinata</name>
    <dbReference type="NCBI Taxonomy" id="1979941"/>
    <lineage>
        <taxon>Eukaryota</taxon>
        <taxon>Metazoa</taxon>
        <taxon>Ecdysozoa</taxon>
        <taxon>Arthropoda</taxon>
        <taxon>Chelicerata</taxon>
        <taxon>Arachnida</taxon>
        <taxon>Acari</taxon>
        <taxon>Acariformes</taxon>
        <taxon>Sarcoptiformes</taxon>
        <taxon>Oribatida</taxon>
        <taxon>Brachypylina</taxon>
        <taxon>Oppioidea</taxon>
        <taxon>Oppiidae</taxon>
        <taxon>Medioppia</taxon>
    </lineage>
</organism>
<keyword evidence="4" id="KW-1003">Cell membrane</keyword>
<keyword evidence="3" id="KW-0813">Transport</keyword>
<dbReference type="Gene3D" id="3.40.50.2300">
    <property type="match status" value="2"/>
</dbReference>
<dbReference type="InterPro" id="IPR015683">
    <property type="entry name" value="Ionotropic_Glu_rcpt"/>
</dbReference>
<evidence type="ECO:0000256" key="3">
    <source>
        <dbReference type="ARBA" id="ARBA00022448"/>
    </source>
</evidence>
<dbReference type="Pfam" id="PF10613">
    <property type="entry name" value="Lig_chan-Glu_bd"/>
    <property type="match status" value="1"/>
</dbReference>
<evidence type="ECO:0000256" key="17">
    <source>
        <dbReference type="SAM" id="Phobius"/>
    </source>
</evidence>
<evidence type="ECO:0000256" key="4">
    <source>
        <dbReference type="ARBA" id="ARBA00022475"/>
    </source>
</evidence>
<keyword evidence="14" id="KW-0407">Ion channel</keyword>
<dbReference type="GO" id="GO:0045211">
    <property type="term" value="C:postsynaptic membrane"/>
    <property type="evidence" value="ECO:0007669"/>
    <property type="project" value="UniProtKB-SubCell"/>
</dbReference>
<dbReference type="SUPFAM" id="SSF53850">
    <property type="entry name" value="Periplasmic binding protein-like II"/>
    <property type="match status" value="1"/>
</dbReference>
<evidence type="ECO:0000256" key="7">
    <source>
        <dbReference type="ARBA" id="ARBA00023018"/>
    </source>
</evidence>
<evidence type="ECO:0000256" key="11">
    <source>
        <dbReference type="ARBA" id="ARBA00023180"/>
    </source>
</evidence>
<comment type="subcellular location">
    <subcellularLocation>
        <location evidence="1">Cell membrane</location>
        <topology evidence="1">Multi-pass membrane protein</topology>
    </subcellularLocation>
    <subcellularLocation>
        <location evidence="15">Postsynaptic cell membrane</location>
    </subcellularLocation>
</comment>
<name>A0A7R9L077_9ACAR</name>
<dbReference type="AlphaFoldDB" id="A0A7R9L077"/>
<dbReference type="SMART" id="SM00918">
    <property type="entry name" value="Lig_chan-Glu_bd"/>
    <property type="match status" value="1"/>
</dbReference>
<dbReference type="SUPFAM" id="SSF53822">
    <property type="entry name" value="Periplasmic binding protein-like I"/>
    <property type="match status" value="1"/>
</dbReference>
<keyword evidence="9 17" id="KW-0472">Membrane</keyword>
<feature type="binding site" evidence="16">
    <location>
        <position position="499"/>
    </location>
    <ligand>
        <name>L-glutamate</name>
        <dbReference type="ChEBI" id="CHEBI:29985"/>
    </ligand>
</feature>
<evidence type="ECO:0000256" key="12">
    <source>
        <dbReference type="ARBA" id="ARBA00023257"/>
    </source>
</evidence>
<feature type="domain" description="Ionotropic glutamate receptor L-glutamate and glycine-binding" evidence="19">
    <location>
        <begin position="420"/>
        <end position="483"/>
    </location>
</feature>
<keyword evidence="8" id="KW-0406">Ion transport</keyword>
<evidence type="ECO:0000256" key="15">
    <source>
        <dbReference type="ARBA" id="ARBA00034100"/>
    </source>
</evidence>
<comment type="similarity">
    <text evidence="2">Belongs to the glutamate-gated ion channel (TC 1.A.10.1) family.</text>
</comment>
<feature type="binding site" evidence="16">
    <location>
        <position position="492"/>
    </location>
    <ligand>
        <name>L-glutamate</name>
        <dbReference type="ChEBI" id="CHEBI:29985"/>
    </ligand>
</feature>
<evidence type="ECO:0000256" key="14">
    <source>
        <dbReference type="ARBA" id="ARBA00023303"/>
    </source>
</evidence>
<feature type="domain" description="Ionotropic glutamate receptor C-terminal" evidence="18">
    <location>
        <begin position="389"/>
        <end position="582"/>
    </location>
</feature>
<reference evidence="20" key="1">
    <citation type="submission" date="2020-11" db="EMBL/GenBank/DDBJ databases">
        <authorList>
            <person name="Tran Van P."/>
        </authorList>
    </citation>
    <scope>NUCLEOTIDE SEQUENCE</scope>
</reference>
<accession>A0A7R9L077</accession>
<evidence type="ECO:0000256" key="2">
    <source>
        <dbReference type="ARBA" id="ARBA00008685"/>
    </source>
</evidence>
<evidence type="ECO:0000256" key="16">
    <source>
        <dbReference type="PIRSR" id="PIRSR601508-1"/>
    </source>
</evidence>
<evidence type="ECO:0000256" key="8">
    <source>
        <dbReference type="ARBA" id="ARBA00023065"/>
    </source>
</evidence>
<keyword evidence="10" id="KW-0675">Receptor</keyword>
<dbReference type="GO" id="GO:0015276">
    <property type="term" value="F:ligand-gated monoatomic ion channel activity"/>
    <property type="evidence" value="ECO:0007669"/>
    <property type="project" value="InterPro"/>
</dbReference>
<dbReference type="InterPro" id="IPR028082">
    <property type="entry name" value="Peripla_BP_I"/>
</dbReference>
<evidence type="ECO:0000313" key="20">
    <source>
        <dbReference type="EMBL" id="CAD7632498.1"/>
    </source>
</evidence>
<gene>
    <name evidence="20" type="ORF">OSB1V03_LOCUS12901</name>
</gene>
<sequence>MKGDYSDNTSVFENNVPLNGNPKIYNIGAVLSSGDNIYEFTQNIEEINRKPGILPTNVSLYPLTVPVNSNPIRTAQSVYAVIASHPSNGDQSLSSVSFTCGFYNIPVIGITNRESTLSNKNLHAAFIRTVAPFSHQADVWIEILVRLKYLSVIFIHSSDSDGRSTLGRFQNLADIANIKVESIIRYEPSVPSIENELNEVKRESFCRVFLLYANREDARSIFQQIYSQQMTEPEYVWLVSEQSLEATNRPNGVLALRLNSVNESSMIGDTVQVLANALKQMYDNENITVPPTDCGKISINKWETGIKFVKYLKNQTFSGETGRIAFDEFGDRLLSDYEIININNGKEKVIGKYSFSNAIMKMDLNLNVEQIVWPGNLTEPPLGYVIPKHLRVFTLAEKPFVWVKPMIEGKCKIGQKYCPIYNSTAKVYFDECCEGYCIDLMEVLSAKLNFTYDLEQVEDGQYGTYDFMNGTKVWSGLVGELVYKRGDMVAAPLTANPERGQVIDFSKPFKYEGITILQKRQPRKAALASFLQPFENTLWLLVLVSVHVVALALYLLDRFSPFGGFKMADVVPSDEGALNLSS</sequence>
<feature type="non-terminal residue" evidence="20">
    <location>
        <position position="1"/>
    </location>
</feature>
<keyword evidence="13" id="KW-1071">Ligand-gated ion channel</keyword>
<dbReference type="Proteomes" id="UP000759131">
    <property type="component" value="Unassembled WGS sequence"/>
</dbReference>
<proteinExistence type="inferred from homology"/>
<dbReference type="Pfam" id="PF01094">
    <property type="entry name" value="ANF_receptor"/>
    <property type="match status" value="2"/>
</dbReference>
<evidence type="ECO:0000256" key="10">
    <source>
        <dbReference type="ARBA" id="ARBA00023170"/>
    </source>
</evidence>
<dbReference type="FunFam" id="3.40.190.10:FF:000177">
    <property type="entry name" value="Glutamate [NMDA] receptor subunit 1"/>
    <property type="match status" value="1"/>
</dbReference>
<evidence type="ECO:0000256" key="5">
    <source>
        <dbReference type="ARBA" id="ARBA00022692"/>
    </source>
</evidence>
<feature type="transmembrane region" description="Helical" evidence="17">
    <location>
        <begin position="538"/>
        <end position="556"/>
    </location>
</feature>
<protein>
    <submittedName>
        <fullName evidence="20">Uncharacterized protein</fullName>
    </submittedName>
</protein>